<evidence type="ECO:0000313" key="2">
    <source>
        <dbReference type="EMBL" id="KAL1892935.1"/>
    </source>
</evidence>
<dbReference type="Pfam" id="PF04437">
    <property type="entry name" value="RINT1_TIP1"/>
    <property type="match status" value="1"/>
</dbReference>
<proteinExistence type="predicted"/>
<organism evidence="2 3">
    <name type="scientific">Ceratocystis pirilliformis</name>
    <dbReference type="NCBI Taxonomy" id="259994"/>
    <lineage>
        <taxon>Eukaryota</taxon>
        <taxon>Fungi</taxon>
        <taxon>Dikarya</taxon>
        <taxon>Ascomycota</taxon>
        <taxon>Pezizomycotina</taxon>
        <taxon>Sordariomycetes</taxon>
        <taxon>Hypocreomycetidae</taxon>
        <taxon>Microascales</taxon>
        <taxon>Ceratocystidaceae</taxon>
        <taxon>Ceratocystis</taxon>
    </lineage>
</organism>
<name>A0ABR3YYL1_9PEZI</name>
<keyword evidence="1" id="KW-0175">Coiled coil</keyword>
<keyword evidence="3" id="KW-1185">Reference proteome</keyword>
<accession>A0ABR3YYL1</accession>
<gene>
    <name evidence="2" type="ORF">Cpir12675_004345</name>
</gene>
<protein>
    <recommendedName>
        <fullName evidence="4">RAD50-interacting protein 1</fullName>
    </recommendedName>
</protein>
<feature type="coiled-coil region" evidence="1">
    <location>
        <begin position="25"/>
        <end position="59"/>
    </location>
</feature>
<dbReference type="InterPro" id="IPR042044">
    <property type="entry name" value="EXOC6PINT-1/Sec15/Tip20_C_dom2"/>
</dbReference>
<dbReference type="Gene3D" id="1.20.58.670">
    <property type="entry name" value="Dsl1p vesicle tethering complex, Tip20p subunit, domain D"/>
    <property type="match status" value="1"/>
</dbReference>
<dbReference type="PANTHER" id="PTHR13520:SF0">
    <property type="entry name" value="RAD50-INTERACTING PROTEIN 1"/>
    <property type="match status" value="1"/>
</dbReference>
<dbReference type="Proteomes" id="UP001583280">
    <property type="component" value="Unassembled WGS sequence"/>
</dbReference>
<dbReference type="PANTHER" id="PTHR13520">
    <property type="entry name" value="RAD50-INTERACTING PROTEIN 1 RINT-1"/>
    <property type="match status" value="1"/>
</dbReference>
<sequence>MAEMTPIDMRIADYLDDRLQTLDDFSSLDELLASVEDQRDQLQRQLDSTINDLEHARSAQDVEEASLNERIAEFQQLQKKIDESVATASTAAAPTEAIQRLQEPLRKIQTVELAQSYLELLQDAHDLKTQALKKVVDSPKAAIVPYGQLKGLADNMRNLHSAADEAAVHLVGYIETLATDLWAELKTATATQLETILAARQWPMVDPESEMDDEWILCVDKVLELQSSEILSVKHAVSLLPFDVMCKVFISEFEYHFMSDKPTSAAQSATTHCFPWFLATIEKWDDFFRDNLGYLMALKVKNTPVSNNLVYVDPVCAFLTTMLPAMQRKAELVLKEISGHGALLSQFIIALMDFDDSIRAKFNYDDGSRDGWAGLTTTILDKWFDPWFMAERKFAMERLQSIMEAPDSKTIDYDYGGVGKTKPTKGAVKVTDLLKSVTMQYQRVRKFKHRLKFLINIQLDIMDEYHDYLSNSLQAYQAMTSTVGRTLHGLTKEQAAALEGTGGMESLCKVYGSSDHIITTLKDWSNEEFFVALWYELHGRTKKNDHRRVTSGVSVEQVKDRISTAVDSETREGVLFDETIMAYTHRKKLAHELLVGAIVGSHNKALRLYTGHLQWTTLLEDAADISSLSITPELETTLSTIARNLEFLSKILGSAPLRRTWRAALDKLQFSLWSDVLTRQNFTAYGAAQFARDVEAVCSVIERYIPGASSSINSLAEGSKLLNLPIESSEKNSLTLKKVTDMVFTDNTEAKKVLSELGMENLSPVNARNILERRVETQD</sequence>
<evidence type="ECO:0000256" key="1">
    <source>
        <dbReference type="SAM" id="Coils"/>
    </source>
</evidence>
<evidence type="ECO:0000313" key="3">
    <source>
        <dbReference type="Proteomes" id="UP001583280"/>
    </source>
</evidence>
<evidence type="ECO:0008006" key="4">
    <source>
        <dbReference type="Google" id="ProtNLM"/>
    </source>
</evidence>
<dbReference type="PROSITE" id="PS51386">
    <property type="entry name" value="RINT1_TIP20"/>
    <property type="match status" value="1"/>
</dbReference>
<reference evidence="2 3" key="1">
    <citation type="journal article" date="2024" name="IMA Fungus">
        <title>IMA Genome - F19 : A genome assembly and annotation guide to empower mycologists, including annotated draft genome sequences of Ceratocystis pirilliformis, Diaporthe australafricana, Fusarium ophioides, Paecilomyces lecythidis, and Sporothrix stenoceras.</title>
        <authorList>
            <person name="Aylward J."/>
            <person name="Wilson A.M."/>
            <person name="Visagie C.M."/>
            <person name="Spraker J."/>
            <person name="Barnes I."/>
            <person name="Buitendag C."/>
            <person name="Ceriani C."/>
            <person name="Del Mar Angel L."/>
            <person name="du Plessis D."/>
            <person name="Fuchs T."/>
            <person name="Gasser K."/>
            <person name="Kramer D."/>
            <person name="Li W."/>
            <person name="Munsamy K."/>
            <person name="Piso A."/>
            <person name="Price J.L."/>
            <person name="Sonnekus B."/>
            <person name="Thomas C."/>
            <person name="van der Nest A."/>
            <person name="van Dijk A."/>
            <person name="van Heerden A."/>
            <person name="van Vuuren N."/>
            <person name="Yilmaz N."/>
            <person name="Duong T.A."/>
            <person name="van der Merwe N.A."/>
            <person name="Wingfield M.J."/>
            <person name="Wingfield B.D."/>
        </authorList>
    </citation>
    <scope>NUCLEOTIDE SEQUENCE [LARGE SCALE GENOMIC DNA]</scope>
    <source>
        <strain evidence="2 3">CMW 12675</strain>
    </source>
</reference>
<dbReference type="EMBL" id="JAWDJO010000120">
    <property type="protein sequence ID" value="KAL1892935.1"/>
    <property type="molecule type" value="Genomic_DNA"/>
</dbReference>
<dbReference type="InterPro" id="IPR007528">
    <property type="entry name" value="RINT1_Tip20"/>
</dbReference>
<comment type="caution">
    <text evidence="2">The sequence shown here is derived from an EMBL/GenBank/DDBJ whole genome shotgun (WGS) entry which is preliminary data.</text>
</comment>